<dbReference type="Proteomes" id="UP000027002">
    <property type="component" value="Chromosome 4"/>
</dbReference>
<evidence type="ECO:0000313" key="3">
    <source>
        <dbReference type="EMBL" id="QUC21301.1"/>
    </source>
</evidence>
<feature type="transmembrane region" description="Helical" evidence="1">
    <location>
        <begin position="12"/>
        <end position="31"/>
    </location>
</feature>
<keyword evidence="1" id="KW-1133">Transmembrane helix</keyword>
<protein>
    <submittedName>
        <fullName evidence="2">Uncharacterized protein</fullName>
    </submittedName>
</protein>
<dbReference type="EMBL" id="BBTG02000028">
    <property type="protein sequence ID" value="GAO17316.1"/>
    <property type="molecule type" value="Genomic_DNA"/>
</dbReference>
<sequence>MGTKAKDTRAWLWPPSMTVPTLFAATAVLQAANYEWLRRWLISGAPALSFLILVGEARGQRIAPFAHVWTLFATVNLAYAVASTSWLLYWAFAVLCYPTIYLTCLTQFDIVGDVTRRVMRTLIRQLHFIDDKISLFDIPALEIDTDVDGLMVFRGITFCLSSLSFVIHGVEVGIKLPDDLELAVQTETVSVSLFRSIQVGDCFANLKNANVGKGDGAASDCGPSLRSTSESVQMKYDLTDGSPPVDSSHRTATKDMKQFTLRDDAANEQYRRILKHINDTNTVHEAREYIKQLDKNADAALDDESALRAAICSELHSKPSVPHPPTRSIKVTTLQQLLPPRIRGFLHRLPMLLRLVLNPISYFHPVSISSITATASGRWIEELVVQSIFKGYDESDSELRRLKDRVSAWVADANFAVELGTVLGVAQVPIISSYSINCQLAVDDVRAYRALPDEVSLVQVVRLGGADATFVLPSYLLPHHEHLLPTERDSEGRLDAEEADVAHVKASVHAKLPAILDQELLDFVALLVKASKLVEIEEATAGDVPTLKEIPGALNQKVKEKFKKVIISTDQRLAKLVGRVMRKLEQVNGDLGYTGNIAVQLKEYRMTGWLEAEGEKLLP</sequence>
<dbReference type="Proteomes" id="UP000054053">
    <property type="component" value="Unassembled WGS sequence"/>
</dbReference>
<feature type="transmembrane region" description="Helical" evidence="1">
    <location>
        <begin position="37"/>
        <end position="55"/>
    </location>
</feature>
<keyword evidence="4" id="KW-1185">Reference proteome</keyword>
<dbReference type="RefSeq" id="XP_042998974.1">
    <property type="nucleotide sequence ID" value="XM_043143041.1"/>
</dbReference>
<dbReference type="KEGG" id="uvi:66066321"/>
<dbReference type="STRING" id="1159556.A0A063BYE9"/>
<dbReference type="OrthoDB" id="5372451at2759"/>
<dbReference type="EMBL" id="CP072756">
    <property type="protein sequence ID" value="QUC21301.1"/>
    <property type="molecule type" value="Genomic_DNA"/>
</dbReference>
<reference evidence="2" key="1">
    <citation type="journal article" date="2016" name="Genome Announc.">
        <title>Genome Sequence of Ustilaginoidea virens IPU010, a Rice Pathogenic Fungus Causing False Smut.</title>
        <authorList>
            <person name="Kumagai T."/>
            <person name="Ishii T."/>
            <person name="Terai G."/>
            <person name="Umemura M."/>
            <person name="Machida M."/>
            <person name="Asai K."/>
        </authorList>
    </citation>
    <scope>NUCLEOTIDE SEQUENCE [LARGE SCALE GENOMIC DNA]</scope>
    <source>
        <strain evidence="2">IPU010</strain>
    </source>
</reference>
<reference evidence="3" key="3">
    <citation type="submission" date="2020-03" db="EMBL/GenBank/DDBJ databases">
        <title>A mixture of massive structural variations and highly conserved coding sequences in Ustilaginoidea virens genome.</title>
        <authorList>
            <person name="Zhang K."/>
            <person name="Zhao Z."/>
            <person name="Zhang Z."/>
            <person name="Li Y."/>
            <person name="Hsiang T."/>
            <person name="Sun W."/>
        </authorList>
    </citation>
    <scope>NUCLEOTIDE SEQUENCE</scope>
    <source>
        <strain evidence="3">UV-8b</strain>
    </source>
</reference>
<evidence type="ECO:0000256" key="1">
    <source>
        <dbReference type="SAM" id="Phobius"/>
    </source>
</evidence>
<gene>
    <name evidence="3" type="ORF">UV8b_05544</name>
    <name evidence="2" type="ORF">UVI_02044740</name>
</gene>
<evidence type="ECO:0000313" key="4">
    <source>
        <dbReference type="Proteomes" id="UP000027002"/>
    </source>
</evidence>
<evidence type="ECO:0000313" key="5">
    <source>
        <dbReference type="Proteomes" id="UP000054053"/>
    </source>
</evidence>
<name>A0A063BYE9_USTVR</name>
<reference evidence="5" key="2">
    <citation type="journal article" date="2016" name="Genome Announc.">
        <title>Genome sequence of Ustilaginoidea virens IPU010, a rice pathogenic fungus causing false smut.</title>
        <authorList>
            <person name="Kumagai T."/>
            <person name="Ishii T."/>
            <person name="Terai G."/>
            <person name="Umemura M."/>
            <person name="Machida M."/>
            <person name="Asai K."/>
        </authorList>
    </citation>
    <scope>NUCLEOTIDE SEQUENCE [LARGE SCALE GENOMIC DNA]</scope>
    <source>
        <strain evidence="5">IPU010</strain>
    </source>
</reference>
<evidence type="ECO:0000313" key="2">
    <source>
        <dbReference type="EMBL" id="GAO17316.1"/>
    </source>
</evidence>
<dbReference type="AlphaFoldDB" id="A0A063BYE9"/>
<feature type="transmembrane region" description="Helical" evidence="1">
    <location>
        <begin position="62"/>
        <end position="82"/>
    </location>
</feature>
<dbReference type="GeneID" id="66066321"/>
<keyword evidence="1" id="KW-0472">Membrane</keyword>
<keyword evidence="1" id="KW-0812">Transmembrane</keyword>
<dbReference type="HOGENOM" id="CLU_012741_0_0_1"/>
<accession>A0A063BYE9</accession>
<proteinExistence type="predicted"/>
<organism evidence="2 5">
    <name type="scientific">Ustilaginoidea virens</name>
    <name type="common">Rice false smut fungus</name>
    <name type="synonym">Villosiclava virens</name>
    <dbReference type="NCBI Taxonomy" id="1159556"/>
    <lineage>
        <taxon>Eukaryota</taxon>
        <taxon>Fungi</taxon>
        <taxon>Dikarya</taxon>
        <taxon>Ascomycota</taxon>
        <taxon>Pezizomycotina</taxon>
        <taxon>Sordariomycetes</taxon>
        <taxon>Hypocreomycetidae</taxon>
        <taxon>Hypocreales</taxon>
        <taxon>Clavicipitaceae</taxon>
        <taxon>Ustilaginoidea</taxon>
    </lineage>
</organism>